<accession>A0A3B0PEU9</accession>
<reference evidence="2" key="1">
    <citation type="submission" date="2018-06" db="EMBL/GenBank/DDBJ databases">
        <authorList>
            <consortium name="Pathogen Informatics"/>
        </authorList>
    </citation>
    <scope>NUCLEOTIDE SEQUENCE [LARGE SCALE GENOMIC DNA]</scope>
    <source>
        <strain evidence="2">NCTC10135</strain>
    </source>
</reference>
<dbReference type="EMBL" id="LS991949">
    <property type="protein sequence ID" value="SYV90046.1"/>
    <property type="molecule type" value="Genomic_DNA"/>
</dbReference>
<dbReference type="AlphaFoldDB" id="A0A3B0PEU9"/>
<keyword evidence="1" id="KW-0347">Helicase</keyword>
<keyword evidence="1" id="KW-0378">Hydrolase</keyword>
<keyword evidence="1" id="KW-0067">ATP-binding</keyword>
<keyword evidence="1" id="KW-0547">Nucleotide-binding</keyword>
<organism evidence="1 2">
    <name type="scientific">Metamycoplasma alkalescens</name>
    <dbReference type="NCBI Taxonomy" id="45363"/>
    <lineage>
        <taxon>Bacteria</taxon>
        <taxon>Bacillati</taxon>
        <taxon>Mycoplasmatota</taxon>
        <taxon>Mycoplasmoidales</taxon>
        <taxon>Metamycoplasmataceae</taxon>
        <taxon>Metamycoplasma</taxon>
    </lineage>
</organism>
<evidence type="ECO:0000313" key="2">
    <source>
        <dbReference type="Proteomes" id="UP000259864"/>
    </source>
</evidence>
<name>A0A3B0PEU9_9BACT</name>
<dbReference type="KEGG" id="mala:NCTC10135_00555"/>
<dbReference type="GO" id="GO:0004386">
    <property type="term" value="F:helicase activity"/>
    <property type="evidence" value="ECO:0007669"/>
    <property type="project" value="UniProtKB-KW"/>
</dbReference>
<proteinExistence type="predicted"/>
<protein>
    <submittedName>
        <fullName evidence="1">Holliday junction DNA helicase</fullName>
    </submittedName>
</protein>
<sequence length="46" mass="5330">MKMLGFKTSQIKLALDHIELTNNIEECVENAIRIISQKQNETRIQS</sequence>
<dbReference type="Proteomes" id="UP000259864">
    <property type="component" value="Chromosome 1"/>
</dbReference>
<evidence type="ECO:0000313" key="1">
    <source>
        <dbReference type="EMBL" id="SYV90046.1"/>
    </source>
</evidence>
<gene>
    <name evidence="1" type="ORF">NCTC10135_00555</name>
</gene>